<dbReference type="CDD" id="cd18432">
    <property type="entry name" value="BRCT_PAXIP1_rpt6_like"/>
    <property type="match status" value="1"/>
</dbReference>
<accession>A0A022S2T0</accession>
<dbReference type="STRING" id="4155.A0A022S2T0"/>
<feature type="compositionally biased region" description="Polar residues" evidence="4">
    <location>
        <begin position="373"/>
        <end position="390"/>
    </location>
</feature>
<dbReference type="Gene3D" id="3.40.50.10190">
    <property type="entry name" value="BRCT domain"/>
    <property type="match status" value="2"/>
</dbReference>
<sequence>MPELLGNENCMAGLSYVDSQEPGELSQAHALEVVDKFLDLNVVEDDEVFGMRVHKVEKKAKVVSGAKGSVDLAKKSIAKIADGKCGIYDWDDTREDDCGGEFFLKKKELFFDKGCPKQRSLTEPRKPKCNDLGSVKTVGNNGDEKEQKYAKNKLGDPVYSDSGLILNNNVRAKRKSLNCGERVLQKNLIKDLDEELSENDANEDVPKTVDIGPDTQLAAEAMENLCFEVQLPESNRASKKRSYIASVGVLTRQAKQLKRASIGASNEHSPTPELPKRTRKRRNTMPLETESTVQMSEKKRHFEDQLGFAVPVAHRTRKCTKLNRPKATAVNSSINGSTSALIVRKGTAGKDKNAEMLTAEKQYSARSKGSRENGASISLGPVNNGSSKNDSAQRDSDCTNVKADLAETSGRIDALSREKRGTSLSTCVTPANCTTPIKDLSPICRGDEYKTQSCRRNLSRLSLITVIDNSVTGSPLLYGGIKGSRKRKDITDIRVLFSQHLDLDIVNKQKKILARLGGAVASSMTDGTHFVADEFVRTRNMLEAIALGKPVVTHLWLDSCGQASCLIDEKNYILRDAKKEKEFGFSLPVSLSRACQQPLLQGQKVLVTPNTKPGTHILASLIKAVHGLAVERLGRSVLKDEKLPEDLLILSCEEDYDTCVPFLEKGGAVYSSELLLNGIVKQKLEYERHRLFEDHVKRTRSTIWVKRKNQYLPVSKCK</sequence>
<evidence type="ECO:0000313" key="7">
    <source>
        <dbReference type="Proteomes" id="UP000030748"/>
    </source>
</evidence>
<dbReference type="InterPro" id="IPR051579">
    <property type="entry name" value="DDR_Transcriptional_Reg"/>
</dbReference>
<dbReference type="InterPro" id="IPR001357">
    <property type="entry name" value="BRCT_dom"/>
</dbReference>
<dbReference type="PROSITE" id="PS50172">
    <property type="entry name" value="BRCT"/>
    <property type="match status" value="1"/>
</dbReference>
<proteinExistence type="predicted"/>
<evidence type="ECO:0000256" key="3">
    <source>
        <dbReference type="ARBA" id="ARBA00023242"/>
    </source>
</evidence>
<dbReference type="eggNOG" id="KOG2043">
    <property type="taxonomic scope" value="Eukaryota"/>
</dbReference>
<organism evidence="6 7">
    <name type="scientific">Erythranthe guttata</name>
    <name type="common">Yellow monkey flower</name>
    <name type="synonym">Mimulus guttatus</name>
    <dbReference type="NCBI Taxonomy" id="4155"/>
    <lineage>
        <taxon>Eukaryota</taxon>
        <taxon>Viridiplantae</taxon>
        <taxon>Streptophyta</taxon>
        <taxon>Embryophyta</taxon>
        <taxon>Tracheophyta</taxon>
        <taxon>Spermatophyta</taxon>
        <taxon>Magnoliopsida</taxon>
        <taxon>eudicotyledons</taxon>
        <taxon>Gunneridae</taxon>
        <taxon>Pentapetalae</taxon>
        <taxon>asterids</taxon>
        <taxon>lamiids</taxon>
        <taxon>Lamiales</taxon>
        <taxon>Phrymaceae</taxon>
        <taxon>Erythranthe</taxon>
    </lineage>
</organism>
<dbReference type="Proteomes" id="UP000030748">
    <property type="component" value="Unassembled WGS sequence"/>
</dbReference>
<evidence type="ECO:0000256" key="1">
    <source>
        <dbReference type="ARBA" id="ARBA00004123"/>
    </source>
</evidence>
<dbReference type="PANTHER" id="PTHR23196">
    <property type="entry name" value="PAX TRANSCRIPTION ACTIVATION DOMAIN INTERACTING PROTEIN"/>
    <property type="match status" value="1"/>
</dbReference>
<dbReference type="GO" id="GO:0006974">
    <property type="term" value="P:DNA damage response"/>
    <property type="evidence" value="ECO:0007669"/>
    <property type="project" value="UniProtKB-KW"/>
</dbReference>
<feature type="domain" description="BRCT" evidence="5">
    <location>
        <begin position="485"/>
        <end position="574"/>
    </location>
</feature>
<name>A0A022S2T0_ERYGU</name>
<feature type="region of interest" description="Disordered" evidence="4">
    <location>
        <begin position="347"/>
        <end position="399"/>
    </location>
</feature>
<dbReference type="SUPFAM" id="SSF52113">
    <property type="entry name" value="BRCT domain"/>
    <property type="match status" value="1"/>
</dbReference>
<reference evidence="6 7" key="1">
    <citation type="journal article" date="2013" name="Proc. Natl. Acad. Sci. U.S.A.">
        <title>Fine-scale variation in meiotic recombination in Mimulus inferred from population shotgun sequencing.</title>
        <authorList>
            <person name="Hellsten U."/>
            <person name="Wright K.M."/>
            <person name="Jenkins J."/>
            <person name="Shu S."/>
            <person name="Yuan Y."/>
            <person name="Wessler S.R."/>
            <person name="Schmutz J."/>
            <person name="Willis J.H."/>
            <person name="Rokhsar D.S."/>
        </authorList>
    </citation>
    <scope>NUCLEOTIDE SEQUENCE [LARGE SCALE GENOMIC DNA]</scope>
    <source>
        <strain evidence="7">cv. DUN x IM62</strain>
    </source>
</reference>
<evidence type="ECO:0000256" key="4">
    <source>
        <dbReference type="SAM" id="MobiDB-lite"/>
    </source>
</evidence>
<keyword evidence="7" id="KW-1185">Reference proteome</keyword>
<dbReference type="CDD" id="cd17744">
    <property type="entry name" value="BRCT_MDC1_rpt1"/>
    <property type="match status" value="1"/>
</dbReference>
<feature type="region of interest" description="Disordered" evidence="4">
    <location>
        <begin position="258"/>
        <end position="299"/>
    </location>
</feature>
<keyword evidence="2" id="KW-0227">DNA damage</keyword>
<dbReference type="PANTHER" id="PTHR23196:SF1">
    <property type="entry name" value="PAX-INTERACTING PROTEIN 1"/>
    <property type="match status" value="1"/>
</dbReference>
<keyword evidence="3" id="KW-0539">Nucleus</keyword>
<gene>
    <name evidence="6" type="ORF">MIMGU_mgv1a002079mg</name>
</gene>
<evidence type="ECO:0000256" key="2">
    <source>
        <dbReference type="ARBA" id="ARBA00022763"/>
    </source>
</evidence>
<evidence type="ECO:0000259" key="5">
    <source>
        <dbReference type="PROSITE" id="PS50172"/>
    </source>
</evidence>
<dbReference type="EMBL" id="KI630180">
    <property type="protein sequence ID" value="EYU45590.1"/>
    <property type="molecule type" value="Genomic_DNA"/>
</dbReference>
<dbReference type="GO" id="GO:0005634">
    <property type="term" value="C:nucleus"/>
    <property type="evidence" value="ECO:0007669"/>
    <property type="project" value="UniProtKB-SubCell"/>
</dbReference>
<dbReference type="AlphaFoldDB" id="A0A022S2T0"/>
<dbReference type="Pfam" id="PF16770">
    <property type="entry name" value="RTT107_BRCT_5"/>
    <property type="match status" value="1"/>
</dbReference>
<dbReference type="Pfam" id="PF16589">
    <property type="entry name" value="BRCT_2"/>
    <property type="match status" value="1"/>
</dbReference>
<evidence type="ECO:0000313" key="6">
    <source>
        <dbReference type="EMBL" id="EYU45590.1"/>
    </source>
</evidence>
<dbReference type="InterPro" id="IPR036420">
    <property type="entry name" value="BRCT_dom_sf"/>
</dbReference>
<protein>
    <recommendedName>
        <fullName evidence="5">BRCT domain-containing protein</fullName>
    </recommendedName>
</protein>
<comment type="subcellular location">
    <subcellularLocation>
        <location evidence="1">Nucleus</location>
    </subcellularLocation>
</comment>
<dbReference type="SMART" id="SM00292">
    <property type="entry name" value="BRCT"/>
    <property type="match status" value="1"/>
</dbReference>